<keyword evidence="2 3" id="KW-0802">TPR repeat</keyword>
<dbReference type="PANTHER" id="PTHR44227:SF3">
    <property type="entry name" value="PROTEIN O-MANNOSYL-TRANSFERASE TMTC4"/>
    <property type="match status" value="1"/>
</dbReference>
<dbReference type="SUPFAM" id="SSF53756">
    <property type="entry name" value="UDP-Glycosyltransferase/glycogen phosphorylase"/>
    <property type="match status" value="1"/>
</dbReference>
<feature type="repeat" description="TPR" evidence="3">
    <location>
        <begin position="226"/>
        <end position="259"/>
    </location>
</feature>
<evidence type="ECO:0000256" key="2">
    <source>
        <dbReference type="ARBA" id="ARBA00022803"/>
    </source>
</evidence>
<dbReference type="Gene3D" id="3.40.50.2000">
    <property type="entry name" value="Glycogen Phosphorylase B"/>
    <property type="match status" value="1"/>
</dbReference>
<protein>
    <submittedName>
        <fullName evidence="4">Uncharacterized protein</fullName>
    </submittedName>
</protein>
<dbReference type="RefSeq" id="WP_051292397.1">
    <property type="nucleotide sequence ID" value="NZ_AUBI01000016.1"/>
</dbReference>
<comment type="caution">
    <text evidence="4">The sequence shown here is derived from an EMBL/GenBank/DDBJ whole genome shotgun (WGS) entry which is preliminary data.</text>
</comment>
<feature type="repeat" description="TPR" evidence="3">
    <location>
        <begin position="124"/>
        <end position="157"/>
    </location>
</feature>
<dbReference type="PROSITE" id="PS50005">
    <property type="entry name" value="TPR"/>
    <property type="match status" value="3"/>
</dbReference>
<sequence>MNAVFHHVARATSDAADIPNIPTDQWISRAVDYERAGDLPAARRNALRSIGINARNITSLMLLARVELALGRASRAVAPLKRAARLRPVFAIRLIYARCLRKVGQITEAQTELDAAVADMPQTAATYTVLGLTFENIHEPAQAAVFYRRGLAIVPDDGVICHRLGRLLNEAGFVEEGCALLERAQASHPASSDLHLDHSVSLANMGRFHEALDAIDHAVGIDPDNYRARHNRGHILLNLNRSHEAVVEFDRVLQVRPEFAQSRFSRACALLKTGAYEDGWQEYEWRWKDCQTMPANLPGLPWQGESLAGRSLLLFTEQGFGDSLQFIRFAPELAARGAQVTVLAPPSLARLIGAVDGVRAVISDPPPHDAFAFHCPLASLPYRLGVTLRSVPAAPYLTVAPALADEGASAVRALFPAELDRPEPVVGLVWSGAPRPFQISANLIDRRRSMQVAELAPLASLPGVRFVSFQFGAARQEVHDSKLPIIDVMQGVSDFADTAARLLAVDLLIAVDTSIVHLAGGLGAPVWTLSRFDGCWRWLEERADTPWYPSMTLIRQPRPGDWAATIAVARDKLEIWRDEWLAARNADARKEGIQDMEKR</sequence>
<dbReference type="GO" id="GO:0035269">
    <property type="term" value="P:protein O-linked glycosylation via mannose"/>
    <property type="evidence" value="ECO:0007669"/>
    <property type="project" value="TreeGrafter"/>
</dbReference>
<name>A0A511XDY8_9PROT</name>
<dbReference type="InterPro" id="IPR019734">
    <property type="entry name" value="TPR_rpt"/>
</dbReference>
<dbReference type="GO" id="GO:0000030">
    <property type="term" value="F:mannosyltransferase activity"/>
    <property type="evidence" value="ECO:0007669"/>
    <property type="project" value="TreeGrafter"/>
</dbReference>
<evidence type="ECO:0000256" key="1">
    <source>
        <dbReference type="ARBA" id="ARBA00022737"/>
    </source>
</evidence>
<organism evidence="4 5">
    <name type="scientific">Acetobacter nitrogenifigens DSM 23921 = NBRC 105050</name>
    <dbReference type="NCBI Taxonomy" id="1120919"/>
    <lineage>
        <taxon>Bacteria</taxon>
        <taxon>Pseudomonadati</taxon>
        <taxon>Pseudomonadota</taxon>
        <taxon>Alphaproteobacteria</taxon>
        <taxon>Acetobacterales</taxon>
        <taxon>Acetobacteraceae</taxon>
        <taxon>Acetobacter</taxon>
    </lineage>
</organism>
<feature type="repeat" description="TPR" evidence="3">
    <location>
        <begin position="192"/>
        <end position="225"/>
    </location>
</feature>
<dbReference type="AlphaFoldDB" id="A0A511XDY8"/>
<gene>
    <name evidence="4" type="ORF">ANI02nite_30520</name>
</gene>
<accession>A0A511XDY8</accession>
<dbReference type="PANTHER" id="PTHR44227">
    <property type="match status" value="1"/>
</dbReference>
<dbReference type="OrthoDB" id="9778733at2"/>
<dbReference type="EMBL" id="BJYF01000028">
    <property type="protein sequence ID" value="GEN61168.1"/>
    <property type="molecule type" value="Genomic_DNA"/>
</dbReference>
<dbReference type="Proteomes" id="UP000321635">
    <property type="component" value="Unassembled WGS sequence"/>
</dbReference>
<evidence type="ECO:0000256" key="3">
    <source>
        <dbReference type="PROSITE-ProRule" id="PRU00339"/>
    </source>
</evidence>
<dbReference type="GO" id="GO:0030968">
    <property type="term" value="P:endoplasmic reticulum unfolded protein response"/>
    <property type="evidence" value="ECO:0007669"/>
    <property type="project" value="TreeGrafter"/>
</dbReference>
<evidence type="ECO:0000313" key="5">
    <source>
        <dbReference type="Proteomes" id="UP000321635"/>
    </source>
</evidence>
<dbReference type="SUPFAM" id="SSF48452">
    <property type="entry name" value="TPR-like"/>
    <property type="match status" value="2"/>
</dbReference>
<dbReference type="InterPro" id="IPR011990">
    <property type="entry name" value="TPR-like_helical_dom_sf"/>
</dbReference>
<keyword evidence="1" id="KW-0677">Repeat</keyword>
<dbReference type="SMART" id="SM00028">
    <property type="entry name" value="TPR"/>
    <property type="match status" value="5"/>
</dbReference>
<proteinExistence type="predicted"/>
<reference evidence="4 5" key="1">
    <citation type="submission" date="2019-07" db="EMBL/GenBank/DDBJ databases">
        <title>Whole genome shotgun sequence of Acetobacter nitrogenifigens NBRC 105050.</title>
        <authorList>
            <person name="Hosoyama A."/>
            <person name="Uohara A."/>
            <person name="Ohji S."/>
            <person name="Ichikawa N."/>
        </authorList>
    </citation>
    <scope>NUCLEOTIDE SEQUENCE [LARGE SCALE GENOMIC DNA]</scope>
    <source>
        <strain evidence="4 5">NBRC 105050</strain>
    </source>
</reference>
<keyword evidence="5" id="KW-1185">Reference proteome</keyword>
<evidence type="ECO:0000313" key="4">
    <source>
        <dbReference type="EMBL" id="GEN61168.1"/>
    </source>
</evidence>
<dbReference type="Pfam" id="PF13181">
    <property type="entry name" value="TPR_8"/>
    <property type="match status" value="1"/>
</dbReference>
<dbReference type="STRING" id="1120919.GCA_000429165_03168"/>
<dbReference type="InterPro" id="IPR052346">
    <property type="entry name" value="O-mannosyl-transferase_TMTC"/>
</dbReference>
<dbReference type="Gene3D" id="1.25.40.10">
    <property type="entry name" value="Tetratricopeptide repeat domain"/>
    <property type="match status" value="1"/>
</dbReference>